<reference evidence="1 2" key="1">
    <citation type="submission" date="2022-01" db="EMBL/GenBank/DDBJ databases">
        <title>A chromosomal length assembly of Cordylochernes scorpioides.</title>
        <authorList>
            <person name="Zeh D."/>
            <person name="Zeh J."/>
        </authorList>
    </citation>
    <scope>NUCLEOTIDE SEQUENCE [LARGE SCALE GENOMIC DNA]</scope>
    <source>
        <strain evidence="1">IN4F17</strain>
        <tissue evidence="1">Whole Body</tissue>
    </source>
</reference>
<evidence type="ECO:0000313" key="1">
    <source>
        <dbReference type="EMBL" id="UYV65554.1"/>
    </source>
</evidence>
<sequence>MASMPIFRPTKCCCCCCCRVHRLYLLNVAGINSEIIFKSLNINLPRVPRRIFLKNISQQLFQDHLKIRSQLKNLPRSIHDLIILYCKKAESPESQNLRSENGAMFAQVPKVVCHKLFATNAGDTYVNVILRIFAKIANNIRLQLLISLQRFENRFKTKSRLQKINRNWKWKKNPKGKCFKNAFKGVSVHPKALLKEMGRHDITFTADNSKDHYGGRKFRVHHDRSSDHSWDLPFGPRQSSFRQRRTLACQRVVFQVVEEGSSLSFSVILHILSQQLTFPKCIRLETKVLVHSSDNCHRAYVHFLGYGPHALLRVSINLLLDIFDKFFASYPVRSTRKGGQARKLEKTRIKDTHPHKRFTLISEINDNIKVLPQTM</sequence>
<organism evidence="1 2">
    <name type="scientific">Cordylochernes scorpioides</name>
    <dbReference type="NCBI Taxonomy" id="51811"/>
    <lineage>
        <taxon>Eukaryota</taxon>
        <taxon>Metazoa</taxon>
        <taxon>Ecdysozoa</taxon>
        <taxon>Arthropoda</taxon>
        <taxon>Chelicerata</taxon>
        <taxon>Arachnida</taxon>
        <taxon>Pseudoscorpiones</taxon>
        <taxon>Cheliferoidea</taxon>
        <taxon>Chernetidae</taxon>
        <taxon>Cordylochernes</taxon>
    </lineage>
</organism>
<proteinExistence type="predicted"/>
<name>A0ABY6K9R3_9ARAC</name>
<dbReference type="EMBL" id="CP092865">
    <property type="protein sequence ID" value="UYV65554.1"/>
    <property type="molecule type" value="Genomic_DNA"/>
</dbReference>
<dbReference type="Proteomes" id="UP001235939">
    <property type="component" value="Chromosome 03"/>
</dbReference>
<gene>
    <name evidence="1" type="ORF">LAZ67_3004674</name>
</gene>
<accession>A0ABY6K9R3</accession>
<evidence type="ECO:0000313" key="2">
    <source>
        <dbReference type="Proteomes" id="UP001235939"/>
    </source>
</evidence>
<protein>
    <submittedName>
        <fullName evidence="1">Uncharacterized protein</fullName>
    </submittedName>
</protein>
<keyword evidence="2" id="KW-1185">Reference proteome</keyword>